<dbReference type="PANTHER" id="PTHR30093">
    <property type="entry name" value="GENERAL SECRETION PATHWAY PROTEIN G"/>
    <property type="match status" value="1"/>
</dbReference>
<proteinExistence type="predicted"/>
<dbReference type="InterPro" id="IPR012902">
    <property type="entry name" value="N_methyl_site"/>
</dbReference>
<dbReference type="Pfam" id="PF07963">
    <property type="entry name" value="N_methyl"/>
    <property type="match status" value="1"/>
</dbReference>
<dbReference type="EMBL" id="JACHGY010000001">
    <property type="protein sequence ID" value="MBB6429114.1"/>
    <property type="molecule type" value="Genomic_DNA"/>
</dbReference>
<dbReference type="InterPro" id="IPR045584">
    <property type="entry name" value="Pilin-like"/>
</dbReference>
<sequence length="274" mass="29656">MRKIKAFTLIELLVVISIIALLIGILLPALGAARETARQLKNSTQVRGIHQGMVTFAQSNMGFYPGVSDPRASGTTAFTSSADIDTYSGGGLAAGTHNGARFAIMLENNLFTSEYAISPAETDSRIDLWDSTITNYNDFFGDRYIASYALNTIANGANAPNGDRFLEWSDTNLGSQTIILGDRLIITPTFARDNPDTFQSLWTDDAGEWGGSLTFNDGHVIYSPSAVIENTRYNMVTNPSDNIYQEGADDPSVVSNDQSNCSLTFRGRGTPVLP</sequence>
<reference evidence="1 2" key="1">
    <citation type="submission" date="2020-08" db="EMBL/GenBank/DDBJ databases">
        <title>Genomic Encyclopedia of Type Strains, Phase IV (KMG-IV): sequencing the most valuable type-strain genomes for metagenomic binning, comparative biology and taxonomic classification.</title>
        <authorList>
            <person name="Goeker M."/>
        </authorList>
    </citation>
    <scope>NUCLEOTIDE SEQUENCE [LARGE SCALE GENOMIC DNA]</scope>
    <source>
        <strain evidence="1 2">DSM 103725</strain>
    </source>
</reference>
<accession>A0A7X0H779</accession>
<protein>
    <submittedName>
        <fullName evidence="1">Prepilin-type N-terminal cleavage/methylation domain-containing protein</fullName>
    </submittedName>
</protein>
<keyword evidence="2" id="KW-1185">Reference proteome</keyword>
<dbReference type="Gene3D" id="3.30.700.10">
    <property type="entry name" value="Glycoprotein, Type 4 Pilin"/>
    <property type="match status" value="1"/>
</dbReference>
<evidence type="ECO:0000313" key="1">
    <source>
        <dbReference type="EMBL" id="MBB6429114.1"/>
    </source>
</evidence>
<organism evidence="1 2">
    <name type="scientific">Algisphaera agarilytica</name>
    <dbReference type="NCBI Taxonomy" id="1385975"/>
    <lineage>
        <taxon>Bacteria</taxon>
        <taxon>Pseudomonadati</taxon>
        <taxon>Planctomycetota</taxon>
        <taxon>Phycisphaerae</taxon>
        <taxon>Phycisphaerales</taxon>
        <taxon>Phycisphaeraceae</taxon>
        <taxon>Algisphaera</taxon>
    </lineage>
</organism>
<dbReference type="AlphaFoldDB" id="A0A7X0H779"/>
<gene>
    <name evidence="1" type="ORF">HNQ40_000920</name>
</gene>
<name>A0A7X0H779_9BACT</name>
<dbReference type="NCBIfam" id="TIGR02532">
    <property type="entry name" value="IV_pilin_GFxxxE"/>
    <property type="match status" value="1"/>
</dbReference>
<dbReference type="SUPFAM" id="SSF54523">
    <property type="entry name" value="Pili subunits"/>
    <property type="match status" value="1"/>
</dbReference>
<comment type="caution">
    <text evidence="1">The sequence shown here is derived from an EMBL/GenBank/DDBJ whole genome shotgun (WGS) entry which is preliminary data.</text>
</comment>
<dbReference type="Proteomes" id="UP000541810">
    <property type="component" value="Unassembled WGS sequence"/>
</dbReference>
<dbReference type="RefSeq" id="WP_246402770.1">
    <property type="nucleotide sequence ID" value="NZ_JACHGY010000001.1"/>
</dbReference>
<evidence type="ECO:0000313" key="2">
    <source>
        <dbReference type="Proteomes" id="UP000541810"/>
    </source>
</evidence>